<dbReference type="EMBL" id="CP045851">
    <property type="protein sequence ID" value="QGG94957.1"/>
    <property type="molecule type" value="Genomic_DNA"/>
</dbReference>
<dbReference type="Gene3D" id="3.20.20.80">
    <property type="entry name" value="Glycosidases"/>
    <property type="match status" value="1"/>
</dbReference>
<evidence type="ECO:0000313" key="3">
    <source>
        <dbReference type="Proteomes" id="UP000334019"/>
    </source>
</evidence>
<proteinExistence type="predicted"/>
<keyword evidence="2" id="KW-0378">Hydrolase</keyword>
<feature type="region of interest" description="Disordered" evidence="1">
    <location>
        <begin position="1"/>
        <end position="91"/>
    </location>
</feature>
<dbReference type="PANTHER" id="PTHR12631">
    <property type="entry name" value="ALPHA-L-IDURONIDASE"/>
    <property type="match status" value="1"/>
</dbReference>
<dbReference type="GO" id="GO:0004553">
    <property type="term" value="F:hydrolase activity, hydrolyzing O-glycosyl compounds"/>
    <property type="evidence" value="ECO:0007669"/>
    <property type="project" value="InterPro"/>
</dbReference>
<reference evidence="2 3" key="1">
    <citation type="submission" date="2019-11" db="EMBL/GenBank/DDBJ databases">
        <authorList>
            <person name="He Y."/>
        </authorList>
    </citation>
    <scope>NUCLEOTIDE SEQUENCE [LARGE SCALE GENOMIC DNA]</scope>
    <source>
        <strain evidence="2 3">SCSIO 58843</strain>
    </source>
</reference>
<sequence>MALGALRRQLGRAHRAGPQGGVPRRDLEPPPPPDHLLRPRALPRPAPRLDGLSHLLVRGREEARGRGVDEAPPLPRRPSQPPRHTVNRPGGLPSFLVACGEEASDPLVWHDGREVRVDELAASGHLARQDADLSDVAGLGVRWWRYGMPWRLTEPEPGVYDWTLWDRALAACERHGLEPIVDLCHFGLPDHYPGFCDPAWIDGFARYVDAFLARYREPRFFTPVNEPSITAQCSGRWGIWNDRRASRADHLLALAHCTLANVEAIARIDADRDGWWVGAEAFGCHVAATADDEATAQEARELEQLVWDLHFGVEPAPSVADIAEHVPASVLDRIAAHPVGIERVLAGHDMYPVSVTVHGERAEPLSIEERLAAYDAEARRWFARYGRRFWVSETSNLGLDVDDGPRWLDGLVDALDGMRADGLPADGICWYSRGDQYDWHTMLARPVGEVTEVGLFDAERHPRPVARAYAQLAQSRT</sequence>
<dbReference type="SUPFAM" id="SSF51445">
    <property type="entry name" value="(Trans)glycosidases"/>
    <property type="match status" value="1"/>
</dbReference>
<dbReference type="KEGG" id="atq:GH723_07450"/>
<dbReference type="GO" id="GO:0005975">
    <property type="term" value="P:carbohydrate metabolic process"/>
    <property type="evidence" value="ECO:0007669"/>
    <property type="project" value="InterPro"/>
</dbReference>
<evidence type="ECO:0000256" key="1">
    <source>
        <dbReference type="SAM" id="MobiDB-lite"/>
    </source>
</evidence>
<organism evidence="2 3">
    <name type="scientific">Actinomarinicola tropica</name>
    <dbReference type="NCBI Taxonomy" id="2789776"/>
    <lineage>
        <taxon>Bacteria</taxon>
        <taxon>Bacillati</taxon>
        <taxon>Actinomycetota</taxon>
        <taxon>Acidimicrobiia</taxon>
        <taxon>Acidimicrobiales</taxon>
        <taxon>Iamiaceae</taxon>
        <taxon>Actinomarinicola</taxon>
    </lineage>
</organism>
<feature type="compositionally biased region" description="Basic and acidic residues" evidence="1">
    <location>
        <begin position="58"/>
        <end position="69"/>
    </location>
</feature>
<dbReference type="AlphaFoldDB" id="A0A5Q2RLK3"/>
<name>A0A5Q2RLK3_9ACTN</name>
<dbReference type="InterPro" id="IPR017853">
    <property type="entry name" value="GH"/>
</dbReference>
<dbReference type="InterPro" id="IPR001360">
    <property type="entry name" value="Glyco_hydro_1"/>
</dbReference>
<evidence type="ECO:0000313" key="2">
    <source>
        <dbReference type="EMBL" id="QGG94957.1"/>
    </source>
</evidence>
<feature type="compositionally biased region" description="Pro residues" evidence="1">
    <location>
        <begin position="72"/>
        <end position="81"/>
    </location>
</feature>
<accession>A0A5Q2RLK3</accession>
<protein>
    <submittedName>
        <fullName evidence="2">Family 1 glycosylhydrolase</fullName>
    </submittedName>
</protein>
<dbReference type="PANTHER" id="PTHR12631:SF10">
    <property type="entry name" value="BETA-XYLOSIDASE-LIKE PROTEIN-RELATED"/>
    <property type="match status" value="1"/>
</dbReference>
<gene>
    <name evidence="2" type="ORF">GH723_07450</name>
</gene>
<keyword evidence="3" id="KW-1185">Reference proteome</keyword>
<dbReference type="Proteomes" id="UP000334019">
    <property type="component" value="Chromosome"/>
</dbReference>
<dbReference type="Pfam" id="PF00232">
    <property type="entry name" value="Glyco_hydro_1"/>
    <property type="match status" value="1"/>
</dbReference>
<dbReference type="InterPro" id="IPR051923">
    <property type="entry name" value="Glycosyl_Hydrolase_39"/>
</dbReference>